<evidence type="ECO:0000256" key="3">
    <source>
        <dbReference type="ARBA" id="ARBA00022692"/>
    </source>
</evidence>
<protein>
    <recommendedName>
        <fullName evidence="11">Cyclic nucleotide-binding domain-containing protein</fullName>
    </recommendedName>
</protein>
<evidence type="ECO:0000256" key="5">
    <source>
        <dbReference type="ARBA" id="ARBA00023065"/>
    </source>
</evidence>
<dbReference type="GO" id="GO:0044877">
    <property type="term" value="F:protein-containing complex binding"/>
    <property type="evidence" value="ECO:0007669"/>
    <property type="project" value="TreeGrafter"/>
</dbReference>
<dbReference type="GO" id="GO:0017071">
    <property type="term" value="C:intracellular cyclic nucleotide activated cation channel complex"/>
    <property type="evidence" value="ECO:0007669"/>
    <property type="project" value="TreeGrafter"/>
</dbReference>
<keyword evidence="8" id="KW-0407">Ion channel</keyword>
<dbReference type="InterPro" id="IPR000595">
    <property type="entry name" value="cNMP-bd_dom"/>
</dbReference>
<feature type="coiled-coil region" evidence="9">
    <location>
        <begin position="430"/>
        <end position="457"/>
    </location>
</feature>
<dbReference type="CDD" id="cd00038">
    <property type="entry name" value="CAP_ED"/>
    <property type="match status" value="1"/>
</dbReference>
<evidence type="ECO:0000256" key="10">
    <source>
        <dbReference type="SAM" id="MobiDB-lite"/>
    </source>
</evidence>
<reference evidence="12 13" key="1">
    <citation type="submission" date="2017-12" db="EMBL/GenBank/DDBJ databases">
        <title>Hemimetabolous genomes reveal molecular basis of termite eusociality.</title>
        <authorList>
            <person name="Harrison M.C."/>
            <person name="Jongepier E."/>
            <person name="Robertson H.M."/>
            <person name="Arning N."/>
            <person name="Bitard-Feildel T."/>
            <person name="Chao H."/>
            <person name="Childers C.P."/>
            <person name="Dinh H."/>
            <person name="Doddapaneni H."/>
            <person name="Dugan S."/>
            <person name="Gowin J."/>
            <person name="Greiner C."/>
            <person name="Han Y."/>
            <person name="Hu H."/>
            <person name="Hughes D.S.T."/>
            <person name="Huylmans A.-K."/>
            <person name="Kemena C."/>
            <person name="Kremer L.P.M."/>
            <person name="Lee S.L."/>
            <person name="Lopez-Ezquerra A."/>
            <person name="Mallet L."/>
            <person name="Monroy-Kuhn J.M."/>
            <person name="Moser A."/>
            <person name="Murali S.C."/>
            <person name="Muzny D.M."/>
            <person name="Otani S."/>
            <person name="Piulachs M.-D."/>
            <person name="Poelchau M."/>
            <person name="Qu J."/>
            <person name="Schaub F."/>
            <person name="Wada-Katsumata A."/>
            <person name="Worley K.C."/>
            <person name="Xie Q."/>
            <person name="Ylla G."/>
            <person name="Poulsen M."/>
            <person name="Gibbs R.A."/>
            <person name="Schal C."/>
            <person name="Richards S."/>
            <person name="Belles X."/>
            <person name="Korb J."/>
            <person name="Bornberg-Bauer E."/>
        </authorList>
    </citation>
    <scope>NUCLEOTIDE SEQUENCE [LARGE SCALE GENOMIC DNA]</scope>
    <source>
        <tissue evidence="12">Whole body</tissue>
    </source>
</reference>
<evidence type="ECO:0000256" key="8">
    <source>
        <dbReference type="ARBA" id="ARBA00023303"/>
    </source>
</evidence>
<dbReference type="FunFam" id="1.10.287.630:FF:000001">
    <property type="entry name" value="Cyclic nucleotide-gated channel alpha 3"/>
    <property type="match status" value="1"/>
</dbReference>
<dbReference type="InterPro" id="IPR050866">
    <property type="entry name" value="CNG_cation_channel"/>
</dbReference>
<accession>A0A2J7PER4</accession>
<dbReference type="PROSITE" id="PS00888">
    <property type="entry name" value="CNMP_BINDING_1"/>
    <property type="match status" value="1"/>
</dbReference>
<evidence type="ECO:0000313" key="13">
    <source>
        <dbReference type="Proteomes" id="UP000235965"/>
    </source>
</evidence>
<dbReference type="SMART" id="SM00100">
    <property type="entry name" value="cNMP"/>
    <property type="match status" value="1"/>
</dbReference>
<dbReference type="PANTHER" id="PTHR45638:SF4">
    <property type="entry name" value="CYCLIC NUCLEOTIDE-BINDING DOMAIN-CONTAINING PROTEIN"/>
    <property type="match status" value="1"/>
</dbReference>
<evidence type="ECO:0000256" key="7">
    <source>
        <dbReference type="ARBA" id="ARBA00023286"/>
    </source>
</evidence>
<dbReference type="OrthoDB" id="421226at2759"/>
<proteinExistence type="predicted"/>
<evidence type="ECO:0000256" key="9">
    <source>
        <dbReference type="SAM" id="Coils"/>
    </source>
</evidence>
<dbReference type="Pfam" id="PF00027">
    <property type="entry name" value="cNMP_binding"/>
    <property type="match status" value="1"/>
</dbReference>
<keyword evidence="9" id="KW-0175">Coiled coil</keyword>
<dbReference type="PROSITE" id="PS00889">
    <property type="entry name" value="CNMP_BINDING_2"/>
    <property type="match status" value="1"/>
</dbReference>
<dbReference type="STRING" id="105785.A0A2J7PER4"/>
<feature type="domain" description="Cyclic nucleotide-binding" evidence="11">
    <location>
        <begin position="105"/>
        <end position="226"/>
    </location>
</feature>
<dbReference type="InterPro" id="IPR018490">
    <property type="entry name" value="cNMP-bd_dom_sf"/>
</dbReference>
<evidence type="ECO:0000256" key="6">
    <source>
        <dbReference type="ARBA" id="ARBA00023136"/>
    </source>
</evidence>
<dbReference type="FunFam" id="2.60.120.10:FF:000002">
    <property type="entry name" value="Cyclic nucleotide gated channel alpha 1a"/>
    <property type="match status" value="1"/>
</dbReference>
<feature type="region of interest" description="Disordered" evidence="10">
    <location>
        <begin position="292"/>
        <end position="366"/>
    </location>
</feature>
<dbReference type="Proteomes" id="UP000235965">
    <property type="component" value="Unassembled WGS sequence"/>
</dbReference>
<dbReference type="AlphaFoldDB" id="A0A2J7PER4"/>
<dbReference type="GO" id="GO:0005886">
    <property type="term" value="C:plasma membrane"/>
    <property type="evidence" value="ECO:0007669"/>
    <property type="project" value="TreeGrafter"/>
</dbReference>
<keyword evidence="5" id="KW-0406">Ion transport</keyword>
<dbReference type="InParanoid" id="A0A2J7PER4"/>
<dbReference type="EMBL" id="NEVH01026090">
    <property type="protein sequence ID" value="PNF14812.1"/>
    <property type="molecule type" value="Genomic_DNA"/>
</dbReference>
<dbReference type="InterPro" id="IPR018488">
    <property type="entry name" value="cNMP-bd_CS"/>
</dbReference>
<keyword evidence="3" id="KW-0812">Transmembrane</keyword>
<comment type="caution">
    <text evidence="12">The sequence shown here is derived from an EMBL/GenBank/DDBJ whole genome shotgun (WGS) entry which is preliminary data.</text>
</comment>
<dbReference type="PANTHER" id="PTHR45638">
    <property type="entry name" value="CYCLIC NUCLEOTIDE-GATED CATION CHANNEL SUBUNIT A"/>
    <property type="match status" value="1"/>
</dbReference>
<evidence type="ECO:0000259" key="11">
    <source>
        <dbReference type="PROSITE" id="PS50042"/>
    </source>
</evidence>
<comment type="subcellular location">
    <subcellularLocation>
        <location evidence="1">Membrane</location>
        <topology evidence="1">Multi-pass membrane protein</topology>
    </subcellularLocation>
</comment>
<organism evidence="12 13">
    <name type="scientific">Cryptotermes secundus</name>
    <dbReference type="NCBI Taxonomy" id="105785"/>
    <lineage>
        <taxon>Eukaryota</taxon>
        <taxon>Metazoa</taxon>
        <taxon>Ecdysozoa</taxon>
        <taxon>Arthropoda</taxon>
        <taxon>Hexapoda</taxon>
        <taxon>Insecta</taxon>
        <taxon>Pterygota</taxon>
        <taxon>Neoptera</taxon>
        <taxon>Polyneoptera</taxon>
        <taxon>Dictyoptera</taxon>
        <taxon>Blattodea</taxon>
        <taxon>Blattoidea</taxon>
        <taxon>Termitoidae</taxon>
        <taxon>Kalotermitidae</taxon>
        <taxon>Cryptotermitinae</taxon>
        <taxon>Cryptotermes</taxon>
    </lineage>
</organism>
<keyword evidence="13" id="KW-1185">Reference proteome</keyword>
<dbReference type="InterPro" id="IPR014710">
    <property type="entry name" value="RmlC-like_jellyroll"/>
</dbReference>
<dbReference type="GO" id="GO:0030553">
    <property type="term" value="F:cGMP binding"/>
    <property type="evidence" value="ECO:0007669"/>
    <property type="project" value="TreeGrafter"/>
</dbReference>
<evidence type="ECO:0000256" key="1">
    <source>
        <dbReference type="ARBA" id="ARBA00004141"/>
    </source>
</evidence>
<gene>
    <name evidence="12" type="ORF">B7P43_G07022</name>
</gene>
<keyword evidence="4" id="KW-1133">Transmembrane helix</keyword>
<keyword evidence="6" id="KW-0472">Membrane</keyword>
<dbReference type="SUPFAM" id="SSF51206">
    <property type="entry name" value="cAMP-binding domain-like"/>
    <property type="match status" value="1"/>
</dbReference>
<dbReference type="Gene3D" id="1.10.287.630">
    <property type="entry name" value="Helix hairpin bin"/>
    <property type="match status" value="1"/>
</dbReference>
<dbReference type="Gene3D" id="2.60.120.10">
    <property type="entry name" value="Jelly Rolls"/>
    <property type="match status" value="1"/>
</dbReference>
<evidence type="ECO:0000313" key="12">
    <source>
        <dbReference type="EMBL" id="PNF14812.1"/>
    </source>
</evidence>
<dbReference type="GO" id="GO:0005223">
    <property type="term" value="F:intracellularly cGMP-activated cation channel activity"/>
    <property type="evidence" value="ECO:0007669"/>
    <property type="project" value="TreeGrafter"/>
</dbReference>
<keyword evidence="2" id="KW-0813">Transport</keyword>
<keyword evidence="7" id="KW-1071">Ligand-gated ion channel</keyword>
<dbReference type="GO" id="GO:0005222">
    <property type="term" value="F:intracellularly cAMP-activated cation channel activity"/>
    <property type="evidence" value="ECO:0007669"/>
    <property type="project" value="TreeGrafter"/>
</dbReference>
<evidence type="ECO:0000256" key="2">
    <source>
        <dbReference type="ARBA" id="ARBA00022448"/>
    </source>
</evidence>
<sequence length="497" mass="54340">MPFVKLRLQAHFGRNAACISPSLQGAYLRSLMYFVCAAKLDGVKTYMRMRRVPNHLQVKVIKWFDYLWLTQKCSDEEKAVSCLPDKLKAEIAINVHLDTLKRVEIFQNTEAGFLCELVLRLRPVLFSPGDYICRKGEVGKEMYIVNRGRLQVVADNGRTVLATLKAGSYFGEISILNMGTAGNRRTASVRSVGYSDLFVLSKTDMWDVLKEYPAARVRLEAIAVKRLEKYKRAPLERAAMGRSQSTPGLVESRGRIPLEDMWVSPLEPVITGGSSLGPPPYSANSLFSPTLSPTSRSLHGRVRTMESPLSATSSGLSSDDERRGSGVQAPCRHVPQPGARTGSTSRSYGSCAGEAHAGSGVRSGTSTTLTQLLETTPLVASCASEHSSASPVSGDLPTARASAAGQLLPCNSITQLEGDDERETTSLMSHEALIAEIKRLRERLVTLETENASMSIKLSQQQWEVEHRLAEIEMQICGASSGGSSTEDNERNRESII</sequence>
<name>A0A2J7PER4_9NEOP</name>
<dbReference type="PROSITE" id="PS50042">
    <property type="entry name" value="CNMP_BINDING_3"/>
    <property type="match status" value="1"/>
</dbReference>
<feature type="compositionally biased region" description="Low complexity" evidence="10">
    <location>
        <begin position="307"/>
        <end position="317"/>
    </location>
</feature>
<evidence type="ECO:0000256" key="4">
    <source>
        <dbReference type="ARBA" id="ARBA00022989"/>
    </source>
</evidence>